<dbReference type="GO" id="GO:0098599">
    <property type="term" value="F:palmitoyl hydrolase activity"/>
    <property type="evidence" value="ECO:0007669"/>
    <property type="project" value="InterPro"/>
</dbReference>
<dbReference type="EMBL" id="CP119922">
    <property type="protein sequence ID" value="WFD17327.1"/>
    <property type="molecule type" value="Genomic_DNA"/>
</dbReference>
<name>A0AAJ5Z3S2_9BASI</name>
<keyword evidence="6" id="KW-1185">Reference proteome</keyword>
<feature type="compositionally biased region" description="Pro residues" evidence="3">
    <location>
        <begin position="1"/>
        <end position="12"/>
    </location>
</feature>
<dbReference type="InterPro" id="IPR002472">
    <property type="entry name" value="Palm_thioest"/>
</dbReference>
<dbReference type="Pfam" id="PF03009">
    <property type="entry name" value="GDPD"/>
    <property type="match status" value="1"/>
</dbReference>
<evidence type="ECO:0000256" key="1">
    <source>
        <dbReference type="ARBA" id="ARBA00047591"/>
    </source>
</evidence>
<dbReference type="InterPro" id="IPR029058">
    <property type="entry name" value="AB_hydrolase_fold"/>
</dbReference>
<evidence type="ECO:0000259" key="4">
    <source>
        <dbReference type="PROSITE" id="PS51704"/>
    </source>
</evidence>
<evidence type="ECO:0000313" key="6">
    <source>
        <dbReference type="Proteomes" id="UP001217582"/>
    </source>
</evidence>
<proteinExistence type="predicted"/>
<evidence type="ECO:0000256" key="3">
    <source>
        <dbReference type="SAM" id="MobiDB-lite"/>
    </source>
</evidence>
<sequence length="584" mass="66267">MTSSTPPPPPAMPDCWGHRGASAEFPENTLRSFAQAIQDGSEGIESDVHITADDVIVMFHDTTLDRTTDGHGPIGAYKYYGEGGLEHVRTTQEPVQQIPTFEQLCSLLMEPGHRHVKLNVDIKPNNDADRLFRIMREVVQKFPDYETQLAPRLILGLWHPSFIAPAKKYVPALRRAHIGASPADARRYFWQDCDAFSLCFPSLVGADGQRFLRDARAANKDVMVWTVNRQDEMVEATRWGVKAILTDYTADLRRLREAMSADFDAAYRAHVGPWFRWGSLRYYTPSVWMYQYFCRAEVEKSAGTMRWAWLVALLVGPCWGLPLLEWAMRWVPRLPATPPLPVVIWHGLGDSAYAPWLRQLKAELEHTYPGMYVHLVALESRSTADRAATFVGDVNAQVARVAEQLAQVPELRHGFDAVGFSQGGQFLRAYVERFRAPVRRLITFGSQHMGISALPGCRADDRLCEAVMRHIEQATYTDHAQTHMVVAQYFRDTRTPERFAQYVARSRFLRDINNEGAAKNASYKEGLQRLEQFVMVRFSHDTTVLPPESAWFGARSVPEDGRPARSVPLRESDVYARRPAIPHV</sequence>
<feature type="region of interest" description="Disordered" evidence="3">
    <location>
        <begin position="1"/>
        <end position="21"/>
    </location>
</feature>
<feature type="domain" description="GP-PDE" evidence="4">
    <location>
        <begin position="13"/>
        <end position="256"/>
    </location>
</feature>
<dbReference type="Gene3D" id="3.20.20.190">
    <property type="entry name" value="Phosphatidylinositol (PI) phosphodiesterase"/>
    <property type="match status" value="1"/>
</dbReference>
<dbReference type="SUPFAM" id="SSF53474">
    <property type="entry name" value="alpha/beta-Hydrolases"/>
    <property type="match status" value="1"/>
</dbReference>
<dbReference type="InterPro" id="IPR030395">
    <property type="entry name" value="GP_PDE_dom"/>
</dbReference>
<comment type="catalytic activity">
    <reaction evidence="1">
        <text>a diacylglycerol + H2O = a monoacylglycerol + a fatty acid + H(+)</text>
        <dbReference type="Rhea" id="RHEA:32731"/>
        <dbReference type="ChEBI" id="CHEBI:15377"/>
        <dbReference type="ChEBI" id="CHEBI:15378"/>
        <dbReference type="ChEBI" id="CHEBI:17408"/>
        <dbReference type="ChEBI" id="CHEBI:18035"/>
        <dbReference type="ChEBI" id="CHEBI:28868"/>
    </reaction>
</comment>
<dbReference type="Pfam" id="PF02089">
    <property type="entry name" value="Palm_thioest"/>
    <property type="match status" value="1"/>
</dbReference>
<protein>
    <recommendedName>
        <fullName evidence="4">GP-PDE domain-containing protein</fullName>
    </recommendedName>
</protein>
<dbReference type="Gene3D" id="3.40.50.1820">
    <property type="entry name" value="alpha/beta hydrolase"/>
    <property type="match status" value="1"/>
</dbReference>
<dbReference type="Proteomes" id="UP001217582">
    <property type="component" value="Chromosome 7"/>
</dbReference>
<dbReference type="CDD" id="cd08570">
    <property type="entry name" value="GDPD_YPL206cp_fungi"/>
    <property type="match status" value="1"/>
</dbReference>
<gene>
    <name evidence="5" type="ORF">MARU1_003377</name>
</gene>
<dbReference type="PANTHER" id="PTHR43805:SF1">
    <property type="entry name" value="GP-PDE DOMAIN-CONTAINING PROTEIN"/>
    <property type="match status" value="1"/>
</dbReference>
<reference evidence="5 6" key="1">
    <citation type="submission" date="2023-03" db="EMBL/GenBank/DDBJ databases">
        <title>Mating type loci evolution in Malassezia.</title>
        <authorList>
            <person name="Coelho M.A."/>
        </authorList>
    </citation>
    <scope>NUCLEOTIDE SEQUENCE [LARGE SCALE GENOMIC DNA]</scope>
    <source>
        <strain evidence="5 6">CBS 13387</strain>
    </source>
</reference>
<dbReference type="InterPro" id="IPR017946">
    <property type="entry name" value="PLC-like_Pdiesterase_TIM-brl"/>
</dbReference>
<dbReference type="PANTHER" id="PTHR43805">
    <property type="entry name" value="GLYCEROPHOSPHORYL DIESTER PHOSPHODIESTERASE"/>
    <property type="match status" value="1"/>
</dbReference>
<organism evidence="5 6">
    <name type="scientific">Malassezia arunalokei</name>
    <dbReference type="NCBI Taxonomy" id="1514897"/>
    <lineage>
        <taxon>Eukaryota</taxon>
        <taxon>Fungi</taxon>
        <taxon>Dikarya</taxon>
        <taxon>Basidiomycota</taxon>
        <taxon>Ustilaginomycotina</taxon>
        <taxon>Malasseziomycetes</taxon>
        <taxon>Malasseziales</taxon>
        <taxon>Malasseziaceae</taxon>
        <taxon>Malassezia</taxon>
    </lineage>
</organism>
<dbReference type="GO" id="GO:0008081">
    <property type="term" value="F:phosphoric diester hydrolase activity"/>
    <property type="evidence" value="ECO:0007669"/>
    <property type="project" value="InterPro"/>
</dbReference>
<dbReference type="GO" id="GO:0006629">
    <property type="term" value="P:lipid metabolic process"/>
    <property type="evidence" value="ECO:0007669"/>
    <property type="project" value="InterPro"/>
</dbReference>
<evidence type="ECO:0000313" key="5">
    <source>
        <dbReference type="EMBL" id="WFD17327.1"/>
    </source>
</evidence>
<dbReference type="SUPFAM" id="SSF51695">
    <property type="entry name" value="PLC-like phosphodiesterases"/>
    <property type="match status" value="1"/>
</dbReference>
<dbReference type="PROSITE" id="PS51704">
    <property type="entry name" value="GP_PDE"/>
    <property type="match status" value="1"/>
</dbReference>
<accession>A0AAJ5Z3S2</accession>
<comment type="catalytic activity">
    <reaction evidence="2">
        <text>a monoacylglycerol + H2O = glycerol + a fatty acid + H(+)</text>
        <dbReference type="Rhea" id="RHEA:15245"/>
        <dbReference type="ChEBI" id="CHEBI:15377"/>
        <dbReference type="ChEBI" id="CHEBI:15378"/>
        <dbReference type="ChEBI" id="CHEBI:17408"/>
        <dbReference type="ChEBI" id="CHEBI:17754"/>
        <dbReference type="ChEBI" id="CHEBI:28868"/>
    </reaction>
</comment>
<evidence type="ECO:0000256" key="2">
    <source>
        <dbReference type="ARBA" id="ARBA00048461"/>
    </source>
</evidence>
<dbReference type="PRINTS" id="PR00414">
    <property type="entry name" value="PPTHIESTRASE"/>
</dbReference>
<dbReference type="AlphaFoldDB" id="A0AAJ5Z3S2"/>